<reference evidence="1" key="1">
    <citation type="journal article" date="2014" name="Genome Announc.">
        <title>De novo whole-genome sequence and genome annotation of Lichtheimia ramosa.</title>
        <authorList>
            <person name="Linde J."/>
            <person name="Schwartze V."/>
            <person name="Binder U."/>
            <person name="Lass-Florl C."/>
            <person name="Voigt K."/>
            <person name="Horn F."/>
        </authorList>
    </citation>
    <scope>NUCLEOTIDE SEQUENCE</scope>
    <source>
        <strain evidence="1">JMRC FSU:6197</strain>
    </source>
</reference>
<protein>
    <submittedName>
        <fullName evidence="1">Uncharacterized protein</fullName>
    </submittedName>
</protein>
<sequence>MGPVGTQVVKKNSGPVKCKLANEFLLNWLKQPGNYARYAKANGNRARFAKGSEKVGLESRGVVAEEVYHMYAKAGGKHTMITMKSKLWDWTRRYCRAHAVATKGGSKDMVLKEFGFYYDLVDHIGEDSNILVFDHNKKRPVTELEPPRSYVKKCGEEYEADAIQQLEIKQQQEMIQMMDAIEKQQRYQHEQMNHFLDKRQDFLYQQSHRCRLQQMQIQASLILSLGNRMKDAGFTEDEIASNIRLLYPLEFEIQNENDIEQKSTAS</sequence>
<evidence type="ECO:0000313" key="1">
    <source>
        <dbReference type="EMBL" id="CDS09121.1"/>
    </source>
</evidence>
<accession>A0A077WNE0</accession>
<name>A0A077WNE0_9FUNG</name>
<dbReference type="OrthoDB" id="2286811at2759"/>
<gene>
    <name evidence="1" type="ORF">LRAMOSA10481</name>
</gene>
<organism evidence="1">
    <name type="scientific">Lichtheimia ramosa</name>
    <dbReference type="NCBI Taxonomy" id="688394"/>
    <lineage>
        <taxon>Eukaryota</taxon>
        <taxon>Fungi</taxon>
        <taxon>Fungi incertae sedis</taxon>
        <taxon>Mucoromycota</taxon>
        <taxon>Mucoromycotina</taxon>
        <taxon>Mucoromycetes</taxon>
        <taxon>Mucorales</taxon>
        <taxon>Lichtheimiaceae</taxon>
        <taxon>Lichtheimia</taxon>
    </lineage>
</organism>
<dbReference type="AlphaFoldDB" id="A0A077WNE0"/>
<proteinExistence type="predicted"/>
<dbReference type="EMBL" id="LK023329">
    <property type="protein sequence ID" value="CDS09121.1"/>
    <property type="molecule type" value="Genomic_DNA"/>
</dbReference>